<gene>
    <name evidence="4" type="primary">LOC138927942</name>
</gene>
<dbReference type="Pfam" id="PF01607">
    <property type="entry name" value="CBM_14"/>
    <property type="match status" value="1"/>
</dbReference>
<evidence type="ECO:0000313" key="4">
    <source>
        <dbReference type="RefSeq" id="XP_070139583.1"/>
    </source>
</evidence>
<dbReference type="InterPro" id="IPR002557">
    <property type="entry name" value="Chitin-bd_dom"/>
</dbReference>
<dbReference type="GeneID" id="138927942"/>
<dbReference type="SUPFAM" id="SSF57625">
    <property type="entry name" value="Invertebrate chitin-binding proteins"/>
    <property type="match status" value="1"/>
</dbReference>
<dbReference type="PROSITE" id="PS50940">
    <property type="entry name" value="CHIT_BIND_II"/>
    <property type="match status" value="1"/>
</dbReference>
<accession>A0ABM4GA27</accession>
<dbReference type="InterPro" id="IPR036508">
    <property type="entry name" value="Chitin-bd_dom_sf"/>
</dbReference>
<keyword evidence="3" id="KW-1185">Reference proteome</keyword>
<evidence type="ECO:0000259" key="2">
    <source>
        <dbReference type="PROSITE" id="PS50940"/>
    </source>
</evidence>
<proteinExistence type="predicted"/>
<feature type="chain" id="PRO_5047079757" evidence="1">
    <location>
        <begin position="28"/>
        <end position="177"/>
    </location>
</feature>
<sequence length="177" mass="19707">MPSLCTIEALNSRIWILGVLLLTTTQGSRVDDICYNWLGNLGDGFTVGQTNATICFTNWNENDAGDHLVSDLSTCYGYYYCESKTSVGVWNHCPTNQHFNLVTGECVSPETYVCVYNRCRNVKKPYLAVVNSACFNYQSCATGAIFTCPAQKPYFDEVIQSCVATQPASNICLWVMR</sequence>
<evidence type="ECO:0000313" key="3">
    <source>
        <dbReference type="Proteomes" id="UP001652661"/>
    </source>
</evidence>
<name>A0ABM4GA27_DROKI</name>
<feature type="signal peptide" evidence="1">
    <location>
        <begin position="1"/>
        <end position="27"/>
    </location>
</feature>
<reference evidence="3" key="1">
    <citation type="submission" date="2025-05" db="UniProtKB">
        <authorList>
            <consortium name="RefSeq"/>
        </authorList>
    </citation>
    <scope>NUCLEOTIDE SEQUENCE [LARGE SCALE GENOMIC DNA]</scope>
    <source>
        <strain evidence="3">14028-0561.14</strain>
    </source>
</reference>
<feature type="domain" description="Chitin-binding type-2" evidence="2">
    <location>
        <begin position="52"/>
        <end position="116"/>
    </location>
</feature>
<keyword evidence="1" id="KW-0732">Signal</keyword>
<reference evidence="4" key="2">
    <citation type="submission" date="2025-08" db="UniProtKB">
        <authorList>
            <consortium name="RefSeq"/>
        </authorList>
    </citation>
    <scope>IDENTIFICATION</scope>
    <source>
        <strain evidence="4">14028-0561.14</strain>
        <tissue evidence="4">Whole fly</tissue>
    </source>
</reference>
<protein>
    <submittedName>
        <fullName evidence="4">Peritrophin-44-like</fullName>
    </submittedName>
</protein>
<dbReference type="Proteomes" id="UP001652661">
    <property type="component" value="Chromosome 2L"/>
</dbReference>
<evidence type="ECO:0000256" key="1">
    <source>
        <dbReference type="SAM" id="SignalP"/>
    </source>
</evidence>
<organism evidence="3 4">
    <name type="scientific">Drosophila kikkawai</name>
    <name type="common">Fruit fly</name>
    <dbReference type="NCBI Taxonomy" id="30033"/>
    <lineage>
        <taxon>Eukaryota</taxon>
        <taxon>Metazoa</taxon>
        <taxon>Ecdysozoa</taxon>
        <taxon>Arthropoda</taxon>
        <taxon>Hexapoda</taxon>
        <taxon>Insecta</taxon>
        <taxon>Pterygota</taxon>
        <taxon>Neoptera</taxon>
        <taxon>Endopterygota</taxon>
        <taxon>Diptera</taxon>
        <taxon>Brachycera</taxon>
        <taxon>Muscomorpha</taxon>
        <taxon>Ephydroidea</taxon>
        <taxon>Drosophilidae</taxon>
        <taxon>Drosophila</taxon>
        <taxon>Sophophora</taxon>
    </lineage>
</organism>
<dbReference type="RefSeq" id="XP_070139583.1">
    <property type="nucleotide sequence ID" value="XM_070283482.1"/>
</dbReference>